<keyword evidence="2" id="KW-1185">Reference proteome</keyword>
<reference evidence="1 2" key="1">
    <citation type="submission" date="2021-03" db="EMBL/GenBank/DDBJ databases">
        <title>Fibrella sp. HMF5405 genome sequencing and assembly.</title>
        <authorList>
            <person name="Kang H."/>
            <person name="Kim H."/>
            <person name="Bae S."/>
            <person name="Joh K."/>
        </authorList>
    </citation>
    <scope>NUCLEOTIDE SEQUENCE [LARGE SCALE GENOMIC DNA]</scope>
    <source>
        <strain evidence="1 2">HMF5405</strain>
    </source>
</reference>
<organism evidence="1 2">
    <name type="scientific">Fibrella forsythiae</name>
    <dbReference type="NCBI Taxonomy" id="2817061"/>
    <lineage>
        <taxon>Bacteria</taxon>
        <taxon>Pseudomonadati</taxon>
        <taxon>Bacteroidota</taxon>
        <taxon>Cytophagia</taxon>
        <taxon>Cytophagales</taxon>
        <taxon>Spirosomataceae</taxon>
        <taxon>Fibrella</taxon>
    </lineage>
</organism>
<accession>A0ABS3JMJ4</accession>
<evidence type="ECO:0000313" key="2">
    <source>
        <dbReference type="Proteomes" id="UP000664628"/>
    </source>
</evidence>
<dbReference type="EMBL" id="JAFMYW010000006">
    <property type="protein sequence ID" value="MBO0950683.1"/>
    <property type="molecule type" value="Genomic_DNA"/>
</dbReference>
<name>A0ABS3JMJ4_9BACT</name>
<comment type="caution">
    <text evidence="1">The sequence shown here is derived from an EMBL/GenBank/DDBJ whole genome shotgun (WGS) entry which is preliminary data.</text>
</comment>
<protein>
    <submittedName>
        <fullName evidence="1">Uncharacterized protein</fullName>
    </submittedName>
</protein>
<sequence>MQYAQQLRELRQRIPIPVGQAAQLLKQYEGDSAAVERAFLHDTIQKIAQQTGRSLLEAEEAWQVCRADRLHAISYLNDKTADEQYVPSDSITPQTLALIDEWLALESYEGFDVALSFKLDEFVAILNKIPSFEPVSNALLQARQRQQTVFANFKPDNGIKLYVKLSNKLQGDLRFQQAYAVFQRDIDRLEDALHVHRRYFRRHSQE</sequence>
<evidence type="ECO:0000313" key="1">
    <source>
        <dbReference type="EMBL" id="MBO0950683.1"/>
    </source>
</evidence>
<dbReference type="RefSeq" id="WP_207330638.1">
    <property type="nucleotide sequence ID" value="NZ_JAFMYW010000006.1"/>
</dbReference>
<gene>
    <name evidence="1" type="ORF">J2I46_18970</name>
</gene>
<dbReference type="Proteomes" id="UP000664628">
    <property type="component" value="Unassembled WGS sequence"/>
</dbReference>
<proteinExistence type="predicted"/>